<gene>
    <name evidence="1" type="ORF">CLG_B0558</name>
</gene>
<comment type="caution">
    <text evidence="1">The sequence shown here is derived from an EMBL/GenBank/DDBJ whole genome shotgun (WGS) entry which is preliminary data.</text>
</comment>
<evidence type="ECO:0000313" key="2">
    <source>
        <dbReference type="Proteomes" id="UP000006160"/>
    </source>
</evidence>
<dbReference type="Gene3D" id="3.20.20.70">
    <property type="entry name" value="Aldolase class I"/>
    <property type="match status" value="1"/>
</dbReference>
<dbReference type="Pfam" id="PF13353">
    <property type="entry name" value="Fer4_12"/>
    <property type="match status" value="1"/>
</dbReference>
<dbReference type="Proteomes" id="UP000006160">
    <property type="component" value="Unassembled WGS sequence"/>
</dbReference>
<dbReference type="AlphaFoldDB" id="A0A9P2G5H5"/>
<sequence length="176" mass="20770">MTNKDIYVIIQSSINGDGLYYPAISIYFSGCDKVHKCFNCHNPEMQQLNYGFKTNTHSLIKDIEQILASWLNIYPTVAICYVGGEALAKWNRVATLEISKYFKEAYKEQIKNIFYSWRYFEDLQGVKKYIKYMDLGVLGEFKQELFQENHIPASSNQYIYDFKNNKKIKDIIKEEY</sequence>
<reference evidence="1 2" key="1">
    <citation type="submission" date="2009-10" db="EMBL/GenBank/DDBJ databases">
        <authorList>
            <person name="Shrivastava S."/>
            <person name="Brinkac L.B."/>
            <person name="Brown J.L."/>
            <person name="Bruce D.B."/>
            <person name="Detter C."/>
            <person name="Green L.D."/>
            <person name="Munk C.A."/>
            <person name="Rogers Y.C."/>
            <person name="Tapia R."/>
            <person name="Saunders E.S."/>
            <person name="Sims D.R."/>
            <person name="Smith L.A."/>
            <person name="Smith T.J."/>
            <person name="Sutton G."/>
            <person name="Brettin T."/>
        </authorList>
    </citation>
    <scope>NUCLEOTIDE SEQUENCE [LARGE SCALE GENOMIC DNA]</scope>
    <source>
        <strain evidence="2">D str. 1873</strain>
    </source>
</reference>
<evidence type="ECO:0000313" key="1">
    <source>
        <dbReference type="EMBL" id="EES90375.1"/>
    </source>
</evidence>
<accession>A0A9P2G5H5</accession>
<protein>
    <submittedName>
        <fullName evidence="1">Anaerobic ribonucleotide reductase-related protein</fullName>
    </submittedName>
</protein>
<organism evidence="1 2">
    <name type="scientific">Clostridium botulinum D str. 1873</name>
    <dbReference type="NCBI Taxonomy" id="592027"/>
    <lineage>
        <taxon>Bacteria</taxon>
        <taxon>Bacillati</taxon>
        <taxon>Bacillota</taxon>
        <taxon>Clostridia</taxon>
        <taxon>Eubacteriales</taxon>
        <taxon>Clostridiaceae</taxon>
        <taxon>Clostridium</taxon>
    </lineage>
</organism>
<dbReference type="EMBL" id="ACSJ01000015">
    <property type="protein sequence ID" value="EES90375.1"/>
    <property type="molecule type" value="Genomic_DNA"/>
</dbReference>
<name>A0A9P2G5H5_CLOBO</name>
<proteinExistence type="predicted"/>
<dbReference type="InterPro" id="IPR013785">
    <property type="entry name" value="Aldolase_TIM"/>
</dbReference>